<sequence>MDAALYPIPPGTLWFRLEVVGNDPRGTVDVMASSGSTVSAGEVALPYAARLTRNDPDDPLTVTVHGAYGQQQVQCRVYLADALVAIGTGPGTATCEVPGGR</sequence>
<reference evidence="2" key="1">
    <citation type="submission" date="2013-08" db="EMBL/GenBank/DDBJ databases">
        <title>Intrasporangium oryzae NRRL B-24470.</title>
        <authorList>
            <person name="Liu H."/>
            <person name="Wang G."/>
        </authorList>
    </citation>
    <scope>NUCLEOTIDE SEQUENCE [LARGE SCALE GENOMIC DNA]</scope>
    <source>
        <strain evidence="2">Q5-1</strain>
    </source>
</reference>
<accession>W9GQM3</accession>
<evidence type="ECO:0000313" key="1">
    <source>
        <dbReference type="EMBL" id="EWT06174.1"/>
    </source>
</evidence>
<dbReference type="InterPro" id="IPR038468">
    <property type="entry name" value="MmpS_C"/>
</dbReference>
<gene>
    <name evidence="1" type="ORF">N864_23745</name>
</gene>
<dbReference type="Proteomes" id="UP000019494">
    <property type="component" value="Unassembled WGS sequence"/>
</dbReference>
<name>W9GQM3_9MICO</name>
<comment type="caution">
    <text evidence="1">The sequence shown here is derived from an EMBL/GenBank/DDBJ whole genome shotgun (WGS) entry which is preliminary data.</text>
</comment>
<dbReference type="AlphaFoldDB" id="W9GQM3"/>
<keyword evidence="2" id="KW-1185">Reference proteome</keyword>
<dbReference type="EMBL" id="AWQS01000062">
    <property type="protein sequence ID" value="EWT06174.1"/>
    <property type="molecule type" value="Genomic_DNA"/>
</dbReference>
<dbReference type="Gene3D" id="2.60.40.2880">
    <property type="entry name" value="MmpS1-5, C-terminal soluble domain"/>
    <property type="match status" value="1"/>
</dbReference>
<organism evidence="1 2">
    <name type="scientific">Intrasporangium chromatireducens Q5-1</name>
    <dbReference type="NCBI Taxonomy" id="584657"/>
    <lineage>
        <taxon>Bacteria</taxon>
        <taxon>Bacillati</taxon>
        <taxon>Actinomycetota</taxon>
        <taxon>Actinomycetes</taxon>
        <taxon>Micrococcales</taxon>
        <taxon>Intrasporangiaceae</taxon>
        <taxon>Intrasporangium</taxon>
    </lineage>
</organism>
<evidence type="ECO:0000313" key="2">
    <source>
        <dbReference type="Proteomes" id="UP000019494"/>
    </source>
</evidence>
<protein>
    <submittedName>
        <fullName evidence="1">Uncharacterized protein</fullName>
    </submittedName>
</protein>
<proteinExistence type="predicted"/>